<keyword evidence="20" id="KW-1185">Reference proteome</keyword>
<protein>
    <recommendedName>
        <fullName evidence="18">Branched-chain-amino-acid aminotransferase</fullName>
        <ecNumber evidence="18">2.6.1.42</ecNumber>
    </recommendedName>
</protein>
<evidence type="ECO:0000256" key="9">
    <source>
        <dbReference type="ARBA" id="ARBA00022679"/>
    </source>
</evidence>
<dbReference type="UniPathway" id="UPA00049">
    <property type="reaction ID" value="UER00062"/>
</dbReference>
<keyword evidence="11 18" id="KW-0100">Branched-chain amino acid biosynthesis</keyword>
<dbReference type="UniPathway" id="UPA00047">
    <property type="reaction ID" value="UER00058"/>
</dbReference>
<evidence type="ECO:0000256" key="1">
    <source>
        <dbReference type="ARBA" id="ARBA00001933"/>
    </source>
</evidence>
<dbReference type="InterPro" id="IPR043131">
    <property type="entry name" value="BCAT-like_N"/>
</dbReference>
<comment type="pathway">
    <text evidence="3">Amino-acid biosynthesis; L-isoleucine biosynthesis; L-isoleucine from 2-oxobutanoate: step 4/4.</text>
</comment>
<dbReference type="Gene3D" id="3.30.470.10">
    <property type="match status" value="1"/>
</dbReference>
<evidence type="ECO:0000256" key="15">
    <source>
        <dbReference type="PIRSR" id="PIRSR006468-1"/>
    </source>
</evidence>
<feature type="modified residue" description="N6-(pyridoxal phosphate)lysine" evidence="15">
    <location>
        <position position="202"/>
    </location>
</feature>
<proteinExistence type="inferred from homology"/>
<dbReference type="Gene3D" id="3.20.10.10">
    <property type="entry name" value="D-amino Acid Aminotransferase, subunit A, domain 2"/>
    <property type="match status" value="1"/>
</dbReference>
<dbReference type="Proteomes" id="UP000012024">
    <property type="component" value="Unassembled WGS sequence"/>
</dbReference>
<reference evidence="19 20" key="1">
    <citation type="submission" date="2012-12" db="EMBL/GenBank/DDBJ databases">
        <title>Genome assembly of Formosa sp. AK20.</title>
        <authorList>
            <person name="Kumar R."/>
            <person name="Khatri I."/>
            <person name="Vaidya B."/>
            <person name="Subramanian S."/>
            <person name="Pinnaka A."/>
        </authorList>
    </citation>
    <scope>NUCLEOTIDE SEQUENCE [LARGE SCALE GENOMIC DNA]</scope>
    <source>
        <strain evidence="19 20">AK20</strain>
    </source>
</reference>
<name>M7MI56_9FLAO</name>
<comment type="pathway">
    <text evidence="5">Amino-acid biosynthesis; L-leucine biosynthesis; L-leucine from 3-methyl-2-oxobutanoate: step 4/4.</text>
</comment>
<dbReference type="AlphaFoldDB" id="M7MI56"/>
<keyword evidence="10 17" id="KW-0663">Pyridoxal phosphate</keyword>
<dbReference type="GO" id="GO:0052655">
    <property type="term" value="F:L-valine-2-oxoglutarate transaminase activity"/>
    <property type="evidence" value="ECO:0007669"/>
    <property type="project" value="RHEA"/>
</dbReference>
<evidence type="ECO:0000256" key="11">
    <source>
        <dbReference type="ARBA" id="ARBA00023304"/>
    </source>
</evidence>
<dbReference type="GO" id="GO:0009099">
    <property type="term" value="P:L-valine biosynthetic process"/>
    <property type="evidence" value="ECO:0007669"/>
    <property type="project" value="UniProtKB-UniPathway"/>
</dbReference>
<evidence type="ECO:0000256" key="17">
    <source>
        <dbReference type="RuleBase" id="RU004516"/>
    </source>
</evidence>
<keyword evidence="8 18" id="KW-0028">Amino-acid biosynthesis</keyword>
<comment type="catalytic activity">
    <reaction evidence="14 18">
        <text>L-leucine + 2-oxoglutarate = 4-methyl-2-oxopentanoate + L-glutamate</text>
        <dbReference type="Rhea" id="RHEA:18321"/>
        <dbReference type="ChEBI" id="CHEBI:16810"/>
        <dbReference type="ChEBI" id="CHEBI:17865"/>
        <dbReference type="ChEBI" id="CHEBI:29985"/>
        <dbReference type="ChEBI" id="CHEBI:57427"/>
        <dbReference type="EC" id="2.6.1.42"/>
    </reaction>
</comment>
<dbReference type="CDD" id="cd01557">
    <property type="entry name" value="BCAT_beta_family"/>
    <property type="match status" value="1"/>
</dbReference>
<dbReference type="PIRSF" id="PIRSF006468">
    <property type="entry name" value="BCAT1"/>
    <property type="match status" value="1"/>
</dbReference>
<dbReference type="EC" id="2.6.1.42" evidence="18"/>
<dbReference type="InterPro" id="IPR036038">
    <property type="entry name" value="Aminotransferase-like"/>
</dbReference>
<comment type="catalytic activity">
    <reaction evidence="12 18">
        <text>L-valine + 2-oxoglutarate = 3-methyl-2-oxobutanoate + L-glutamate</text>
        <dbReference type="Rhea" id="RHEA:24813"/>
        <dbReference type="ChEBI" id="CHEBI:11851"/>
        <dbReference type="ChEBI" id="CHEBI:16810"/>
        <dbReference type="ChEBI" id="CHEBI:29985"/>
        <dbReference type="ChEBI" id="CHEBI:57762"/>
        <dbReference type="EC" id="2.6.1.42"/>
    </reaction>
</comment>
<evidence type="ECO:0000256" key="10">
    <source>
        <dbReference type="ARBA" id="ARBA00022898"/>
    </source>
</evidence>
<evidence type="ECO:0000256" key="7">
    <source>
        <dbReference type="ARBA" id="ARBA00022576"/>
    </source>
</evidence>
<comment type="catalytic activity">
    <reaction evidence="13 18">
        <text>L-isoleucine + 2-oxoglutarate = (S)-3-methyl-2-oxopentanoate + L-glutamate</text>
        <dbReference type="Rhea" id="RHEA:24801"/>
        <dbReference type="ChEBI" id="CHEBI:16810"/>
        <dbReference type="ChEBI" id="CHEBI:29985"/>
        <dbReference type="ChEBI" id="CHEBI:35146"/>
        <dbReference type="ChEBI" id="CHEBI:58045"/>
        <dbReference type="EC" id="2.6.1.42"/>
    </reaction>
</comment>
<comment type="function">
    <text evidence="2">Acts on leucine, isoleucine and valine.</text>
</comment>
<dbReference type="GO" id="GO:0052654">
    <property type="term" value="F:L-leucine-2-oxoglutarate transaminase activity"/>
    <property type="evidence" value="ECO:0007669"/>
    <property type="project" value="RHEA"/>
</dbReference>
<evidence type="ECO:0000313" key="19">
    <source>
        <dbReference type="EMBL" id="EMQ94530.1"/>
    </source>
</evidence>
<gene>
    <name evidence="19" type="ORF">D778_00483</name>
</gene>
<dbReference type="PATRIC" id="fig|1137281.3.peg.1915"/>
<evidence type="ECO:0000256" key="8">
    <source>
        <dbReference type="ARBA" id="ARBA00022605"/>
    </source>
</evidence>
<comment type="cofactor">
    <cofactor evidence="1 17">
        <name>pyridoxal 5'-phosphate</name>
        <dbReference type="ChEBI" id="CHEBI:597326"/>
    </cofactor>
</comment>
<dbReference type="InterPro" id="IPR018300">
    <property type="entry name" value="Aminotrans_IV_CS"/>
</dbReference>
<dbReference type="InterPro" id="IPR043132">
    <property type="entry name" value="BCAT-like_C"/>
</dbReference>
<dbReference type="UniPathway" id="UPA00048">
    <property type="reaction ID" value="UER00073"/>
</dbReference>
<comment type="similarity">
    <text evidence="6 16">Belongs to the class-IV pyridoxal-phosphate-dependent aminotransferase family.</text>
</comment>
<accession>M7MI56</accession>
<evidence type="ECO:0000256" key="14">
    <source>
        <dbReference type="ARBA" id="ARBA00049229"/>
    </source>
</evidence>
<keyword evidence="9 18" id="KW-0808">Transferase</keyword>
<evidence type="ECO:0000256" key="18">
    <source>
        <dbReference type="RuleBase" id="RU004517"/>
    </source>
</evidence>
<keyword evidence="7 18" id="KW-0032">Aminotransferase</keyword>
<dbReference type="PANTHER" id="PTHR11825:SF44">
    <property type="entry name" value="BRANCHED-CHAIN-AMINO-ACID AMINOTRANSFERASE"/>
    <property type="match status" value="1"/>
</dbReference>
<dbReference type="eggNOG" id="COG0115">
    <property type="taxonomic scope" value="Bacteria"/>
</dbReference>
<dbReference type="InterPro" id="IPR033939">
    <property type="entry name" value="BCAT_family"/>
</dbReference>
<evidence type="ECO:0000256" key="3">
    <source>
        <dbReference type="ARBA" id="ARBA00004824"/>
    </source>
</evidence>
<evidence type="ECO:0000313" key="20">
    <source>
        <dbReference type="Proteomes" id="UP000012024"/>
    </source>
</evidence>
<dbReference type="Pfam" id="PF01063">
    <property type="entry name" value="Aminotran_4"/>
    <property type="match status" value="1"/>
</dbReference>
<evidence type="ECO:0000256" key="2">
    <source>
        <dbReference type="ARBA" id="ARBA00003109"/>
    </source>
</evidence>
<sequence>MKLKAMINSLNTNLDIQKSETSKIENVDFENLAFGRTFTDHMFVCDFIDGKWQQPKIMPYQAMTFEPSARVFHYGQAVFEGMKAYKDNAGKIWLFRPEANHKRINISSARLAMPEFPKDYFFAGLETLLKMDKEWIQPGIGNSLYIRPFVIATEPAISASPASTYRFMIICSPAKAYYSGKVRVLFAEKYSRSADGGVGFAKASGNYAAQFYPTSLAQEKGYQQIIWTDAHTHEYLEEAGTMNIFFRIDDRLVTAPTSDRILDGITRKSIIQLAEDNGVTVEIRRVPVTEIKEAARNGSLKEIFGAGTAAVVSPISAFEHGNEVFEIPDLENSYASKFKKQLQDIQHNLSEDKHGWRHEVK</sequence>
<evidence type="ECO:0000256" key="6">
    <source>
        <dbReference type="ARBA" id="ARBA00009320"/>
    </source>
</evidence>
<dbReference type="GO" id="GO:0009097">
    <property type="term" value="P:isoleucine biosynthetic process"/>
    <property type="evidence" value="ECO:0007669"/>
    <property type="project" value="UniProtKB-UniPathway"/>
</dbReference>
<dbReference type="InterPro" id="IPR001544">
    <property type="entry name" value="Aminotrans_IV"/>
</dbReference>
<dbReference type="InterPro" id="IPR005786">
    <property type="entry name" value="B_amino_transII"/>
</dbReference>
<evidence type="ECO:0000256" key="16">
    <source>
        <dbReference type="RuleBase" id="RU004106"/>
    </source>
</evidence>
<evidence type="ECO:0000256" key="12">
    <source>
        <dbReference type="ARBA" id="ARBA00048212"/>
    </source>
</evidence>
<dbReference type="EMBL" id="ANLA01000015">
    <property type="protein sequence ID" value="EMQ94530.1"/>
    <property type="molecule type" value="Genomic_DNA"/>
</dbReference>
<dbReference type="PROSITE" id="PS00770">
    <property type="entry name" value="AA_TRANSFER_CLASS_4"/>
    <property type="match status" value="1"/>
</dbReference>
<comment type="pathway">
    <text evidence="4">Amino-acid biosynthesis; L-valine biosynthesis; L-valine from pyruvate: step 4/4.</text>
</comment>
<dbReference type="PANTHER" id="PTHR11825">
    <property type="entry name" value="SUBGROUP IIII AMINOTRANSFERASE"/>
    <property type="match status" value="1"/>
</dbReference>
<dbReference type="GO" id="GO:0052656">
    <property type="term" value="F:L-isoleucine-2-oxoglutarate transaminase activity"/>
    <property type="evidence" value="ECO:0007669"/>
    <property type="project" value="RHEA"/>
</dbReference>
<dbReference type="SUPFAM" id="SSF56752">
    <property type="entry name" value="D-aminoacid aminotransferase-like PLP-dependent enzymes"/>
    <property type="match status" value="1"/>
</dbReference>
<dbReference type="NCBIfam" id="TIGR01123">
    <property type="entry name" value="ilvE_II"/>
    <property type="match status" value="1"/>
</dbReference>
<evidence type="ECO:0000256" key="4">
    <source>
        <dbReference type="ARBA" id="ARBA00004931"/>
    </source>
</evidence>
<organism evidence="19 20">
    <name type="scientific">Xanthomarina gelatinilytica</name>
    <dbReference type="NCBI Taxonomy" id="1137281"/>
    <lineage>
        <taxon>Bacteria</taxon>
        <taxon>Pseudomonadati</taxon>
        <taxon>Bacteroidota</taxon>
        <taxon>Flavobacteriia</taxon>
        <taxon>Flavobacteriales</taxon>
        <taxon>Flavobacteriaceae</taxon>
        <taxon>Xanthomarina</taxon>
    </lineage>
</organism>
<evidence type="ECO:0000256" key="5">
    <source>
        <dbReference type="ARBA" id="ARBA00005072"/>
    </source>
</evidence>
<evidence type="ECO:0000256" key="13">
    <source>
        <dbReference type="ARBA" id="ARBA00048798"/>
    </source>
</evidence>
<comment type="caution">
    <text evidence="19">The sequence shown here is derived from an EMBL/GenBank/DDBJ whole genome shotgun (WGS) entry which is preliminary data.</text>
</comment>
<dbReference type="NCBIfam" id="NF009897">
    <property type="entry name" value="PRK13357.1"/>
    <property type="match status" value="1"/>
</dbReference>
<dbReference type="GO" id="GO:0009098">
    <property type="term" value="P:L-leucine biosynthetic process"/>
    <property type="evidence" value="ECO:0007669"/>
    <property type="project" value="UniProtKB-UniPathway"/>
</dbReference>